<gene>
    <name evidence="2" type="primary">nad6</name>
</gene>
<comment type="catalytic activity">
    <reaction evidence="1">
        <text>a ubiquinone + NADH + 5 H(+)(in) = a ubiquinol + NAD(+) + 4 H(+)(out)</text>
        <dbReference type="Rhea" id="RHEA:29091"/>
        <dbReference type="Rhea" id="RHEA-COMP:9565"/>
        <dbReference type="Rhea" id="RHEA-COMP:9566"/>
        <dbReference type="ChEBI" id="CHEBI:15378"/>
        <dbReference type="ChEBI" id="CHEBI:16389"/>
        <dbReference type="ChEBI" id="CHEBI:17976"/>
        <dbReference type="ChEBI" id="CHEBI:57540"/>
        <dbReference type="ChEBI" id="CHEBI:57945"/>
        <dbReference type="EC" id="7.1.1.2"/>
    </reaction>
</comment>
<geneLocation type="mitochondrion" evidence="2"/>
<keyword evidence="1 2" id="KW-0496">Mitochondrion</keyword>
<sequence>MNYELYLFYLFSGFTIISSIMLISLQNAVYSVLFLVIVFCNVISILILLNAEFLAFLLLIVYIGAIAVLFLFVVMMLNIKFVTTKLDIWFTILLSFTIICTFVFQIFVTISINFEVLDNTLQTTYFWVNWIFKNDNLNNIEIIGNVLYTKYSFIFLMSGFILLIAMVGVIVLTMHQKSNVKKQLISKQLVRDLKGNTKLISI</sequence>
<keyword evidence="1" id="KW-0830">Ubiquinone</keyword>
<dbReference type="GO" id="GO:0031966">
    <property type="term" value="C:mitochondrial membrane"/>
    <property type="evidence" value="ECO:0007669"/>
    <property type="project" value="UniProtKB-SubCell"/>
</dbReference>
<dbReference type="AlphaFoldDB" id="A0A343UXU8"/>
<feature type="transmembrane region" description="Helical" evidence="1">
    <location>
        <begin position="55"/>
        <end position="77"/>
    </location>
</feature>
<keyword evidence="1" id="KW-1278">Translocase</keyword>
<keyword evidence="1" id="KW-1133">Transmembrane helix</keyword>
<keyword evidence="1" id="KW-0679">Respiratory chain</keyword>
<dbReference type="GO" id="GO:0008137">
    <property type="term" value="F:NADH dehydrogenase (ubiquinone) activity"/>
    <property type="evidence" value="ECO:0007669"/>
    <property type="project" value="UniProtKB-UniRule"/>
</dbReference>
<proteinExistence type="inferred from homology"/>
<dbReference type="InterPro" id="IPR001457">
    <property type="entry name" value="NADH_UbQ/plastoQ_OxRdtase_su6"/>
</dbReference>
<keyword evidence="1" id="KW-0812">Transmembrane</keyword>
<dbReference type="EMBL" id="MG787095">
    <property type="protein sequence ID" value="AVK39505.1"/>
    <property type="molecule type" value="Genomic_DNA"/>
</dbReference>
<comment type="subcellular location">
    <subcellularLocation>
        <location evidence="1">Mitochondrion membrane</location>
        <topology evidence="1">Multi-pass membrane protein</topology>
    </subcellularLocation>
</comment>
<feature type="transmembrane region" description="Helical" evidence="1">
    <location>
        <begin position="6"/>
        <end position="25"/>
    </location>
</feature>
<feature type="transmembrane region" description="Helical" evidence="1">
    <location>
        <begin position="32"/>
        <end position="49"/>
    </location>
</feature>
<organism evidence="2">
    <name type="scientific">Kumanoa ambigua</name>
    <dbReference type="NCBI Taxonomy" id="644273"/>
    <lineage>
        <taxon>Eukaryota</taxon>
        <taxon>Rhodophyta</taxon>
        <taxon>Florideophyceae</taxon>
        <taxon>Nemaliophycidae</taxon>
        <taxon>Batrachospermales</taxon>
        <taxon>Batrachospermaceae</taxon>
        <taxon>Kumanoa</taxon>
    </lineage>
</organism>
<accession>A0A343UXU8</accession>
<reference evidence="2" key="2">
    <citation type="submission" date="2018-01" db="EMBL/GenBank/DDBJ databases">
        <authorList>
            <person name="Gaut B.S."/>
            <person name="Morton B.R."/>
            <person name="Clegg M.T."/>
            <person name="Duvall M.R."/>
        </authorList>
    </citation>
    <scope>NUCLEOTIDE SEQUENCE</scope>
    <source>
        <strain evidence="2">MOP2</strain>
    </source>
</reference>
<dbReference type="PANTHER" id="PTHR33269:SF17">
    <property type="entry name" value="NADH-UBIQUINONE OXIDOREDUCTASE CHAIN 6"/>
    <property type="match status" value="1"/>
</dbReference>
<keyword evidence="1" id="KW-0813">Transport</keyword>
<dbReference type="PANTHER" id="PTHR33269">
    <property type="entry name" value="NADH-UBIQUINONE OXIDOREDUCTASE CHAIN 6"/>
    <property type="match status" value="1"/>
</dbReference>
<evidence type="ECO:0000256" key="1">
    <source>
        <dbReference type="RuleBase" id="RU004430"/>
    </source>
</evidence>
<dbReference type="GeneID" id="38089369"/>
<dbReference type="Gene3D" id="1.20.120.1200">
    <property type="entry name" value="NADH-ubiquinone/plastoquinone oxidoreductase chain 6, subunit NuoJ"/>
    <property type="match status" value="1"/>
</dbReference>
<reference evidence="2" key="1">
    <citation type="journal article" date="2018" name="Mitochondrial DNA Part B Resour">
        <title>Complete mitochondrial genomes of six species of the freshwater red algal order Batrachospermales (Rhodophyta).</title>
        <authorList>
            <person name="Paiano M.O."/>
            <person name="Del Cortona A."/>
            <person name="Costa J.F."/>
            <person name="Liu S.-L."/>
            <person name="Verbruggen H."/>
            <person name="De Clerck O."/>
            <person name="Necchi O."/>
        </authorList>
    </citation>
    <scope>NUCLEOTIDE SEQUENCE</scope>
    <source>
        <strain evidence="2">MOP2</strain>
    </source>
</reference>
<feature type="transmembrane region" description="Helical" evidence="1">
    <location>
        <begin position="89"/>
        <end position="112"/>
    </location>
</feature>
<dbReference type="RefSeq" id="YP_009515551.1">
    <property type="nucleotide sequence ID" value="NC_039405.1"/>
</dbReference>
<feature type="transmembrane region" description="Helical" evidence="1">
    <location>
        <begin position="153"/>
        <end position="174"/>
    </location>
</feature>
<keyword evidence="1" id="KW-0249">Electron transport</keyword>
<comment type="function">
    <text evidence="1">Core subunit of the mitochondrial membrane respiratory chain NADH dehydrogenase (Complex I) which catalyzes electron transfer from NADH through the respiratory chain, using ubiquinone as an electron acceptor. Essential for the catalytic activity and assembly of complex I.</text>
</comment>
<protein>
    <recommendedName>
        <fullName evidence="1">NADH-ubiquinone oxidoreductase chain 6</fullName>
        <ecNumber evidence="1">7.1.1.2</ecNumber>
    </recommendedName>
</protein>
<keyword evidence="1" id="KW-0520">NAD</keyword>
<evidence type="ECO:0000313" key="2">
    <source>
        <dbReference type="EMBL" id="AVK39505.1"/>
    </source>
</evidence>
<name>A0A343UXU8_9FLOR</name>
<dbReference type="InterPro" id="IPR042106">
    <property type="entry name" value="Nuo/plastoQ_OxRdtase_6_NuoJ"/>
</dbReference>
<dbReference type="Pfam" id="PF00499">
    <property type="entry name" value="Oxidored_q3"/>
    <property type="match status" value="1"/>
</dbReference>
<comment type="similarity">
    <text evidence="1">Belongs to the complex I subunit 6 family.</text>
</comment>
<dbReference type="NCBIfam" id="NF005164">
    <property type="entry name" value="PRK06638.1-4"/>
    <property type="match status" value="1"/>
</dbReference>
<keyword evidence="1" id="KW-0472">Membrane</keyword>
<dbReference type="EC" id="7.1.1.2" evidence="1"/>